<comment type="caution">
    <text evidence="1">The sequence shown here is derived from an EMBL/GenBank/DDBJ whole genome shotgun (WGS) entry which is preliminary data.</text>
</comment>
<sequence>MDENHFPSGTPLIAALIDLHRETDDEEIRDLIEVEILTEGLGLVSVAIPEEKPVPDAPVEELLDLHDTFSRRSKTVGRYIRLRIFEELGAFEEIEMECDEAASFAVSELTDDQLRYLQSVEESGIQTLVENEFTERNLNG</sequence>
<protein>
    <recommendedName>
        <fullName evidence="3">DUF2226 domain-containing protein</fullName>
    </recommendedName>
</protein>
<evidence type="ECO:0008006" key="3">
    <source>
        <dbReference type="Google" id="ProtNLM"/>
    </source>
</evidence>
<dbReference type="EMBL" id="JBGNYA010000001">
    <property type="protein sequence ID" value="MFA1612021.1"/>
    <property type="molecule type" value="Genomic_DNA"/>
</dbReference>
<accession>A0ABD5MEL3</accession>
<keyword evidence="2" id="KW-1185">Reference proteome</keyword>
<dbReference type="AlphaFoldDB" id="A0ABD5MEL3"/>
<evidence type="ECO:0000313" key="2">
    <source>
        <dbReference type="Proteomes" id="UP001570511"/>
    </source>
</evidence>
<gene>
    <name evidence="1" type="ORF">OS889_13525</name>
</gene>
<name>A0ABD5MEL3_9EURY</name>
<evidence type="ECO:0000313" key="1">
    <source>
        <dbReference type="EMBL" id="MFA1612021.1"/>
    </source>
</evidence>
<dbReference type="Proteomes" id="UP001570511">
    <property type="component" value="Unassembled WGS sequence"/>
</dbReference>
<proteinExistence type="predicted"/>
<dbReference type="RefSeq" id="WP_372390584.1">
    <property type="nucleotide sequence ID" value="NZ_JBGNYA010000001.1"/>
</dbReference>
<reference evidence="1 2" key="1">
    <citation type="submission" date="2024-08" db="EMBL/GenBank/DDBJ databases">
        <title>Halobellus sp. MBLA0158 whole genome sequence.</title>
        <authorList>
            <person name="Hwang C.Y."/>
            <person name="Cho E.-S."/>
            <person name="Seo M.-J."/>
        </authorList>
    </citation>
    <scope>NUCLEOTIDE SEQUENCE [LARGE SCALE GENOMIC DNA]</scope>
    <source>
        <strain evidence="1 2">MBLA0158</strain>
    </source>
</reference>
<organism evidence="1 2">
    <name type="scientific">Halobellus rubicundus</name>
    <dbReference type="NCBI Taxonomy" id="2996466"/>
    <lineage>
        <taxon>Archaea</taxon>
        <taxon>Methanobacteriati</taxon>
        <taxon>Methanobacteriota</taxon>
        <taxon>Stenosarchaea group</taxon>
        <taxon>Halobacteria</taxon>
        <taxon>Halobacteriales</taxon>
        <taxon>Haloferacaceae</taxon>
        <taxon>Halobellus</taxon>
    </lineage>
</organism>